<accession>A0A8K1G756</accession>
<sequence length="85" mass="9839">MMENQNPYWWRPSGSRPAVSCVPQGLVLGPVFFNIFISDIDSEIKYTFIMFVDGLKLSSTAETKEERDHFHGDLDILKKWLMRAS</sequence>
<dbReference type="AlphaFoldDB" id="A0A8K1G756"/>
<protein>
    <recommendedName>
        <fullName evidence="1">Reverse transcriptase domain-containing protein</fullName>
    </recommendedName>
</protein>
<dbReference type="Proteomes" id="UP000796761">
    <property type="component" value="Unassembled WGS sequence"/>
</dbReference>
<gene>
    <name evidence="2" type="ORF">HGM15179_014289</name>
</gene>
<keyword evidence="3" id="KW-1185">Reference proteome</keyword>
<organism evidence="2 3">
    <name type="scientific">Zosterops borbonicus</name>
    <dbReference type="NCBI Taxonomy" id="364589"/>
    <lineage>
        <taxon>Eukaryota</taxon>
        <taxon>Metazoa</taxon>
        <taxon>Chordata</taxon>
        <taxon>Craniata</taxon>
        <taxon>Vertebrata</taxon>
        <taxon>Euteleostomi</taxon>
        <taxon>Archelosauria</taxon>
        <taxon>Archosauria</taxon>
        <taxon>Dinosauria</taxon>
        <taxon>Saurischia</taxon>
        <taxon>Theropoda</taxon>
        <taxon>Coelurosauria</taxon>
        <taxon>Aves</taxon>
        <taxon>Neognathae</taxon>
        <taxon>Neoaves</taxon>
        <taxon>Telluraves</taxon>
        <taxon>Australaves</taxon>
        <taxon>Passeriformes</taxon>
        <taxon>Sylvioidea</taxon>
        <taxon>Zosteropidae</taxon>
        <taxon>Zosterops</taxon>
    </lineage>
</organism>
<evidence type="ECO:0000259" key="1">
    <source>
        <dbReference type="Pfam" id="PF00078"/>
    </source>
</evidence>
<evidence type="ECO:0000313" key="3">
    <source>
        <dbReference type="Proteomes" id="UP000796761"/>
    </source>
</evidence>
<reference evidence="2" key="1">
    <citation type="submission" date="2019-04" db="EMBL/GenBank/DDBJ databases">
        <title>Genome assembly of Zosterops borbonicus 15179.</title>
        <authorList>
            <person name="Leroy T."/>
            <person name="Anselmetti Y."/>
            <person name="Tilak M.-K."/>
            <person name="Nabholz B."/>
        </authorList>
    </citation>
    <scope>NUCLEOTIDE SEQUENCE</scope>
    <source>
        <strain evidence="2">HGM_15179</strain>
        <tissue evidence="2">Muscle</tissue>
    </source>
</reference>
<name>A0A8K1G756_9PASS</name>
<evidence type="ECO:0000313" key="2">
    <source>
        <dbReference type="EMBL" id="TRZ12833.1"/>
    </source>
</evidence>
<proteinExistence type="predicted"/>
<dbReference type="Pfam" id="PF00078">
    <property type="entry name" value="RVT_1"/>
    <property type="match status" value="1"/>
</dbReference>
<dbReference type="OrthoDB" id="416454at2759"/>
<feature type="domain" description="Reverse transcriptase" evidence="1">
    <location>
        <begin position="12"/>
        <end position="82"/>
    </location>
</feature>
<dbReference type="EMBL" id="SWJQ01000563">
    <property type="protein sequence ID" value="TRZ12833.1"/>
    <property type="molecule type" value="Genomic_DNA"/>
</dbReference>
<dbReference type="InterPro" id="IPR000477">
    <property type="entry name" value="RT_dom"/>
</dbReference>
<comment type="caution">
    <text evidence="2">The sequence shown here is derived from an EMBL/GenBank/DDBJ whole genome shotgun (WGS) entry which is preliminary data.</text>
</comment>